<sequence length="387" mass="42516">MKSVPQLILFLCFFTIFITNAQVFNPYYNGIVENTSSTNILNDLTTLVDFGVKEPGSSEIENAKNWIIARYQALGYTAIETQEFNVSGQTTSNIIITKTGSVYPNTFLIIDGHYDTINGPGANDNGSGTILILELARLLKDVDTEYSIKFIHFSGEEEGLIGSEYYVNNTVIPENLDIKLVLNIDEVGGVAGMNNNTIVCERDESSPGSNNAQSAQATQEMANCFGLYSNLQTEISYAYASDYMPFEDNGEIITGLYEANESPYPHGPNDIIENMDPDYVFEVAKGTLGSALHFAVAREPLGISENNLEANIMLYPNPTEGILNIRLNTSLSEPLEMAVFDVLGKKVYNTSLNIENTTLDLRFLGSGVYAAVFKTGDDLAVKRIILE</sequence>
<dbReference type="InterPro" id="IPR007484">
    <property type="entry name" value="Peptidase_M28"/>
</dbReference>
<dbReference type="Proteomes" id="UP000321497">
    <property type="component" value="Unassembled WGS sequence"/>
</dbReference>
<dbReference type="Pfam" id="PF04389">
    <property type="entry name" value="Peptidase_M28"/>
    <property type="match status" value="1"/>
</dbReference>
<dbReference type="EMBL" id="VORT01000012">
    <property type="protein sequence ID" value="TXD71829.1"/>
    <property type="molecule type" value="Genomic_DNA"/>
</dbReference>
<dbReference type="SUPFAM" id="SSF53187">
    <property type="entry name" value="Zn-dependent exopeptidases"/>
    <property type="match status" value="1"/>
</dbReference>
<reference evidence="4 5" key="1">
    <citation type="submission" date="2019-08" db="EMBL/GenBank/DDBJ databases">
        <title>Genome of Aequorivita antarctica SW49 (type strain).</title>
        <authorList>
            <person name="Bowman J.P."/>
        </authorList>
    </citation>
    <scope>NUCLEOTIDE SEQUENCE [LARGE SCALE GENOMIC DNA]</scope>
    <source>
        <strain evidence="4 5">SW49</strain>
    </source>
</reference>
<evidence type="ECO:0000256" key="1">
    <source>
        <dbReference type="ARBA" id="ARBA00022729"/>
    </source>
</evidence>
<feature type="domain" description="Secretion system C-terminal sorting" evidence="3">
    <location>
        <begin position="314"/>
        <end position="385"/>
    </location>
</feature>
<comment type="caution">
    <text evidence="4">The sequence shown here is derived from an EMBL/GenBank/DDBJ whole genome shotgun (WGS) entry which is preliminary data.</text>
</comment>
<dbReference type="GO" id="GO:0008235">
    <property type="term" value="F:metalloexopeptidase activity"/>
    <property type="evidence" value="ECO:0007669"/>
    <property type="project" value="InterPro"/>
</dbReference>
<dbReference type="PANTHER" id="PTHR12147:SF26">
    <property type="entry name" value="PEPTIDASE M28 DOMAIN-CONTAINING PROTEIN"/>
    <property type="match status" value="1"/>
</dbReference>
<dbReference type="RefSeq" id="WP_111845080.1">
    <property type="nucleotide sequence ID" value="NZ_UEGI01000012.1"/>
</dbReference>
<dbReference type="Pfam" id="PF18962">
    <property type="entry name" value="Por_Secre_tail"/>
    <property type="match status" value="1"/>
</dbReference>
<dbReference type="AlphaFoldDB" id="A0A5C6YW43"/>
<evidence type="ECO:0000313" key="4">
    <source>
        <dbReference type="EMBL" id="TXD71829.1"/>
    </source>
</evidence>
<dbReference type="InterPro" id="IPR026444">
    <property type="entry name" value="Secre_tail"/>
</dbReference>
<dbReference type="GO" id="GO:0006508">
    <property type="term" value="P:proteolysis"/>
    <property type="evidence" value="ECO:0007669"/>
    <property type="project" value="InterPro"/>
</dbReference>
<name>A0A5C6YW43_9FLAO</name>
<protein>
    <submittedName>
        <fullName evidence="4">M28 family peptidase</fullName>
    </submittedName>
</protein>
<evidence type="ECO:0000259" key="3">
    <source>
        <dbReference type="Pfam" id="PF18962"/>
    </source>
</evidence>
<evidence type="ECO:0000259" key="2">
    <source>
        <dbReference type="Pfam" id="PF04389"/>
    </source>
</evidence>
<dbReference type="InterPro" id="IPR045175">
    <property type="entry name" value="M28_fam"/>
</dbReference>
<keyword evidence="1" id="KW-0732">Signal</keyword>
<gene>
    <name evidence="4" type="ORF">ESU54_14685</name>
</gene>
<keyword evidence="5" id="KW-1185">Reference proteome</keyword>
<dbReference type="Gene3D" id="3.40.630.10">
    <property type="entry name" value="Zn peptidases"/>
    <property type="match status" value="1"/>
</dbReference>
<dbReference type="NCBIfam" id="TIGR04183">
    <property type="entry name" value="Por_Secre_tail"/>
    <property type="match status" value="1"/>
</dbReference>
<feature type="domain" description="Peptidase M28" evidence="2">
    <location>
        <begin position="93"/>
        <end position="284"/>
    </location>
</feature>
<organism evidence="4 5">
    <name type="scientific">Aequorivita antarctica</name>
    <dbReference type="NCBI Taxonomy" id="153266"/>
    <lineage>
        <taxon>Bacteria</taxon>
        <taxon>Pseudomonadati</taxon>
        <taxon>Bacteroidota</taxon>
        <taxon>Flavobacteriia</taxon>
        <taxon>Flavobacteriales</taxon>
        <taxon>Flavobacteriaceae</taxon>
        <taxon>Aequorivita</taxon>
    </lineage>
</organism>
<evidence type="ECO:0000313" key="5">
    <source>
        <dbReference type="Proteomes" id="UP000321497"/>
    </source>
</evidence>
<accession>A0A5C6YW43</accession>
<dbReference type="PANTHER" id="PTHR12147">
    <property type="entry name" value="METALLOPEPTIDASE M28 FAMILY MEMBER"/>
    <property type="match status" value="1"/>
</dbReference>
<dbReference type="OrthoDB" id="1521787at2"/>
<proteinExistence type="predicted"/>